<dbReference type="Proteomes" id="UP000199423">
    <property type="component" value="Unassembled WGS sequence"/>
</dbReference>
<evidence type="ECO:0008006" key="4">
    <source>
        <dbReference type="Google" id="ProtNLM"/>
    </source>
</evidence>
<sequence length="97" mass="10368">MVDLGRAVAAAAAAVVLLPCAASRADDCLTDWGMAGQIVRRENLITVEEVSRSLAADGIGKLVKTTLCRTEAGYFYRLVIRSPTGQLRTTVMTARGR</sequence>
<dbReference type="AlphaFoldDB" id="A0A1I7NWY8"/>
<organism evidence="2 3">
    <name type="scientific">Hyphomicrobium facile</name>
    <dbReference type="NCBI Taxonomy" id="51670"/>
    <lineage>
        <taxon>Bacteria</taxon>
        <taxon>Pseudomonadati</taxon>
        <taxon>Pseudomonadota</taxon>
        <taxon>Alphaproteobacteria</taxon>
        <taxon>Hyphomicrobiales</taxon>
        <taxon>Hyphomicrobiaceae</taxon>
        <taxon>Hyphomicrobium</taxon>
    </lineage>
</organism>
<protein>
    <recommendedName>
        <fullName evidence="4">Peptidase propeptide and YPEB domain-containing protein</fullName>
    </recommendedName>
</protein>
<dbReference type="OrthoDB" id="7933681at2"/>
<feature type="signal peptide" evidence="1">
    <location>
        <begin position="1"/>
        <end position="25"/>
    </location>
</feature>
<evidence type="ECO:0000313" key="2">
    <source>
        <dbReference type="EMBL" id="SFV39180.1"/>
    </source>
</evidence>
<reference evidence="3" key="1">
    <citation type="submission" date="2016-10" db="EMBL/GenBank/DDBJ databases">
        <authorList>
            <person name="Varghese N."/>
            <person name="Submissions S."/>
        </authorList>
    </citation>
    <scope>NUCLEOTIDE SEQUENCE [LARGE SCALE GENOMIC DNA]</scope>
    <source>
        <strain evidence="3">DSM 1565</strain>
    </source>
</reference>
<keyword evidence="1" id="KW-0732">Signal</keyword>
<keyword evidence="3" id="KW-1185">Reference proteome</keyword>
<evidence type="ECO:0000313" key="3">
    <source>
        <dbReference type="Proteomes" id="UP000199423"/>
    </source>
</evidence>
<accession>A0A1I7NWY8</accession>
<proteinExistence type="predicted"/>
<name>A0A1I7NWY8_9HYPH</name>
<dbReference type="RefSeq" id="WP_092869699.1">
    <property type="nucleotide sequence ID" value="NZ_FPCH01000005.1"/>
</dbReference>
<gene>
    <name evidence="2" type="ORF">SAMN04488557_4207</name>
</gene>
<dbReference type="EMBL" id="FPCH01000005">
    <property type="protein sequence ID" value="SFV39180.1"/>
    <property type="molecule type" value="Genomic_DNA"/>
</dbReference>
<evidence type="ECO:0000256" key="1">
    <source>
        <dbReference type="SAM" id="SignalP"/>
    </source>
</evidence>
<feature type="chain" id="PRO_5011717339" description="Peptidase propeptide and YPEB domain-containing protein" evidence="1">
    <location>
        <begin position="26"/>
        <end position="97"/>
    </location>
</feature>
<dbReference type="STRING" id="51670.SAMN04488557_4207"/>